<evidence type="ECO:0000313" key="2">
    <source>
        <dbReference type="Proteomes" id="UP000789920"/>
    </source>
</evidence>
<comment type="caution">
    <text evidence="1">The sequence shown here is derived from an EMBL/GenBank/DDBJ whole genome shotgun (WGS) entry which is preliminary data.</text>
</comment>
<protein>
    <submittedName>
        <fullName evidence="1">34087_t:CDS:1</fullName>
    </submittedName>
</protein>
<evidence type="ECO:0000313" key="1">
    <source>
        <dbReference type="EMBL" id="CAG8513895.1"/>
    </source>
</evidence>
<accession>A0ACA9LAS2</accession>
<dbReference type="Proteomes" id="UP000789920">
    <property type="component" value="Unassembled WGS sequence"/>
</dbReference>
<gene>
    <name evidence="1" type="ORF">RPERSI_LOCUS2384</name>
</gene>
<sequence>MRLLGGFSCKQDIAQRWELIKKATRLGLTSASAWVNQHKSKHDFGASEVI</sequence>
<dbReference type="EMBL" id="CAJVQC010002584">
    <property type="protein sequence ID" value="CAG8513895.1"/>
    <property type="molecule type" value="Genomic_DNA"/>
</dbReference>
<keyword evidence="2" id="KW-1185">Reference proteome</keyword>
<organism evidence="1 2">
    <name type="scientific">Racocetra persica</name>
    <dbReference type="NCBI Taxonomy" id="160502"/>
    <lineage>
        <taxon>Eukaryota</taxon>
        <taxon>Fungi</taxon>
        <taxon>Fungi incertae sedis</taxon>
        <taxon>Mucoromycota</taxon>
        <taxon>Glomeromycotina</taxon>
        <taxon>Glomeromycetes</taxon>
        <taxon>Diversisporales</taxon>
        <taxon>Gigasporaceae</taxon>
        <taxon>Racocetra</taxon>
    </lineage>
</organism>
<reference evidence="1" key="1">
    <citation type="submission" date="2021-06" db="EMBL/GenBank/DDBJ databases">
        <authorList>
            <person name="Kallberg Y."/>
            <person name="Tangrot J."/>
            <person name="Rosling A."/>
        </authorList>
    </citation>
    <scope>NUCLEOTIDE SEQUENCE</scope>
    <source>
        <strain evidence="1">MA461A</strain>
    </source>
</reference>
<proteinExistence type="predicted"/>
<name>A0ACA9LAS2_9GLOM</name>
<feature type="non-terminal residue" evidence="1">
    <location>
        <position position="50"/>
    </location>
</feature>